<dbReference type="Proteomes" id="UP000777265">
    <property type="component" value="Unassembled WGS sequence"/>
</dbReference>
<reference evidence="2" key="1">
    <citation type="journal article" date="2020" name="Biotechnol. Biofuels">
        <title>New insights from the biogas microbiome by comprehensive genome-resolved metagenomics of nearly 1600 species originating from multiple anaerobic digesters.</title>
        <authorList>
            <person name="Campanaro S."/>
            <person name="Treu L."/>
            <person name="Rodriguez-R L.M."/>
            <person name="Kovalovszki A."/>
            <person name="Ziels R.M."/>
            <person name="Maus I."/>
            <person name="Zhu X."/>
            <person name="Kougias P.G."/>
            <person name="Basile A."/>
            <person name="Luo G."/>
            <person name="Schluter A."/>
            <person name="Konstantinidis K.T."/>
            <person name="Angelidaki I."/>
        </authorList>
    </citation>
    <scope>NUCLEOTIDE SEQUENCE</scope>
    <source>
        <strain evidence="2">AS06rmzACSIP_7</strain>
    </source>
</reference>
<proteinExistence type="predicted"/>
<feature type="chain" id="PRO_5037376203" evidence="1">
    <location>
        <begin position="21"/>
        <end position="229"/>
    </location>
</feature>
<protein>
    <submittedName>
        <fullName evidence="2">Uncharacterized protein</fullName>
    </submittedName>
</protein>
<keyword evidence="1" id="KW-0732">Signal</keyword>
<comment type="caution">
    <text evidence="2">The sequence shown here is derived from an EMBL/GenBank/DDBJ whole genome shotgun (WGS) entry which is preliminary data.</text>
</comment>
<accession>A0A971M4M6</accession>
<reference evidence="2" key="2">
    <citation type="submission" date="2020-01" db="EMBL/GenBank/DDBJ databases">
        <authorList>
            <person name="Campanaro S."/>
        </authorList>
    </citation>
    <scope>NUCLEOTIDE SEQUENCE</scope>
    <source>
        <strain evidence="2">AS06rmzACSIP_7</strain>
    </source>
</reference>
<evidence type="ECO:0000256" key="1">
    <source>
        <dbReference type="SAM" id="SignalP"/>
    </source>
</evidence>
<gene>
    <name evidence="2" type="ORF">GXY80_09935</name>
</gene>
<organism evidence="2 3">
    <name type="scientific">Syntrophorhabdus aromaticivorans</name>
    <dbReference type="NCBI Taxonomy" id="328301"/>
    <lineage>
        <taxon>Bacteria</taxon>
        <taxon>Pseudomonadati</taxon>
        <taxon>Thermodesulfobacteriota</taxon>
        <taxon>Syntrophorhabdia</taxon>
        <taxon>Syntrophorhabdales</taxon>
        <taxon>Syntrophorhabdaceae</taxon>
        <taxon>Syntrophorhabdus</taxon>
    </lineage>
</organism>
<feature type="signal peptide" evidence="1">
    <location>
        <begin position="1"/>
        <end position="20"/>
    </location>
</feature>
<dbReference type="EMBL" id="JAAYEE010000171">
    <property type="protein sequence ID" value="NLW35785.1"/>
    <property type="molecule type" value="Genomic_DNA"/>
</dbReference>
<name>A0A971M4M6_9BACT</name>
<evidence type="ECO:0000313" key="3">
    <source>
        <dbReference type="Proteomes" id="UP000777265"/>
    </source>
</evidence>
<evidence type="ECO:0000313" key="2">
    <source>
        <dbReference type="EMBL" id="NLW35785.1"/>
    </source>
</evidence>
<dbReference type="AlphaFoldDB" id="A0A971M4M6"/>
<sequence>MFLKIVTGLSLLLLVASAHTQESMRFDSEAKKLAFIRQMLLQAREVTLSEDSRQHCHQMMKDLLAGKDIKAIEPDVRADSASDPRLARWNQCLHHVHKDLSDEEERKIYWSLRHLGDPPYRYYRVELDGNAKDGPEDLIYHETPKENAGSASTGYTWVDLKNCMIRGGFVSTGFLTKRSSKRNAVYLNTLLRYKGQLWAADFVEGFGFNLSRWIDRHRMEVCQWWLSAN</sequence>